<feature type="region of interest" description="Disordered" evidence="9">
    <location>
        <begin position="263"/>
        <end position="364"/>
    </location>
</feature>
<evidence type="ECO:0000256" key="2">
    <source>
        <dbReference type="ARBA" id="ARBA00006692"/>
    </source>
</evidence>
<keyword evidence="7" id="KW-1015">Disulfide bond</keyword>
<dbReference type="GO" id="GO:0045989">
    <property type="term" value="P:positive regulation of striated muscle contraction"/>
    <property type="evidence" value="ECO:0007669"/>
    <property type="project" value="UniProtKB-ARBA"/>
</dbReference>
<dbReference type="InterPro" id="IPR007110">
    <property type="entry name" value="Ig-like_dom"/>
</dbReference>
<dbReference type="PANTHER" id="PTHR47633:SF3">
    <property type="entry name" value="STRIATED MUSCLE PREFERENTIALLY EXPRESSED PROTEIN KINASE"/>
    <property type="match status" value="1"/>
</dbReference>
<dbReference type="CDD" id="cd00096">
    <property type="entry name" value="Ig"/>
    <property type="match status" value="1"/>
</dbReference>
<evidence type="ECO:0000256" key="9">
    <source>
        <dbReference type="SAM" id="MobiDB-lite"/>
    </source>
</evidence>
<dbReference type="FunFam" id="2.60.40.10:FF:000425">
    <property type="entry name" value="Myosin light chain kinase"/>
    <property type="match status" value="8"/>
</dbReference>
<feature type="domain" description="Ig-like" evidence="10">
    <location>
        <begin position="610"/>
        <end position="669"/>
    </location>
</feature>
<feature type="domain" description="Ig-like" evidence="10">
    <location>
        <begin position="3370"/>
        <end position="3460"/>
    </location>
</feature>
<evidence type="ECO:0000256" key="8">
    <source>
        <dbReference type="ARBA" id="ARBA00023319"/>
    </source>
</evidence>
<feature type="domain" description="Ig-like" evidence="10">
    <location>
        <begin position="2795"/>
        <end position="2885"/>
    </location>
</feature>
<keyword evidence="4" id="KW-0677">Repeat</keyword>
<feature type="region of interest" description="Disordered" evidence="9">
    <location>
        <begin position="3510"/>
        <end position="3529"/>
    </location>
</feature>
<feature type="domain" description="Ig-like" evidence="10">
    <location>
        <begin position="1066"/>
        <end position="1157"/>
    </location>
</feature>
<feature type="domain" description="Ig-like" evidence="10">
    <location>
        <begin position="2985"/>
        <end position="3075"/>
    </location>
</feature>
<feature type="domain" description="Ig-like" evidence="10">
    <location>
        <begin position="3852"/>
        <end position="3943"/>
    </location>
</feature>
<keyword evidence="3" id="KW-0963">Cytoplasm</keyword>
<feature type="compositionally biased region" description="Low complexity" evidence="9">
    <location>
        <begin position="42"/>
        <end position="53"/>
    </location>
</feature>
<feature type="domain" description="Ig-like" evidence="10">
    <location>
        <begin position="2890"/>
        <end position="2982"/>
    </location>
</feature>
<dbReference type="InterPro" id="IPR003599">
    <property type="entry name" value="Ig_sub"/>
</dbReference>
<dbReference type="FunFam" id="2.60.40.10:FF:000147">
    <property type="entry name" value="Myosin light chain kinase"/>
    <property type="match status" value="1"/>
</dbReference>
<feature type="domain" description="Ig-like" evidence="10">
    <location>
        <begin position="3740"/>
        <end position="3842"/>
    </location>
</feature>
<feature type="domain" description="Ig-like" evidence="10">
    <location>
        <begin position="3560"/>
        <end position="3655"/>
    </location>
</feature>
<feature type="compositionally biased region" description="Polar residues" evidence="9">
    <location>
        <begin position="62"/>
        <end position="74"/>
    </location>
</feature>
<feature type="domain" description="Ig-like" evidence="10">
    <location>
        <begin position="1938"/>
        <end position="2032"/>
    </location>
</feature>
<feature type="domain" description="Ig-like" evidence="10">
    <location>
        <begin position="2506"/>
        <end position="2593"/>
    </location>
</feature>
<feature type="compositionally biased region" description="Low complexity" evidence="9">
    <location>
        <begin position="299"/>
        <end position="308"/>
    </location>
</feature>
<feature type="region of interest" description="Disordered" evidence="9">
    <location>
        <begin position="3944"/>
        <end position="3964"/>
    </location>
</feature>
<evidence type="ECO:0000256" key="5">
    <source>
        <dbReference type="ARBA" id="ARBA00022741"/>
    </source>
</evidence>
<dbReference type="SMART" id="SM00408">
    <property type="entry name" value="IGc2"/>
    <property type="match status" value="41"/>
</dbReference>
<feature type="domain" description="Ig-like" evidence="10">
    <location>
        <begin position="4158"/>
        <end position="4253"/>
    </location>
</feature>
<evidence type="ECO:0000256" key="6">
    <source>
        <dbReference type="ARBA" id="ARBA00022840"/>
    </source>
</evidence>
<feature type="domain" description="Ig-like" evidence="10">
    <location>
        <begin position="4460"/>
        <end position="4550"/>
    </location>
</feature>
<feature type="domain" description="Ig-like" evidence="10">
    <location>
        <begin position="2601"/>
        <end position="2691"/>
    </location>
</feature>
<feature type="domain" description="Ig-like" evidence="10">
    <location>
        <begin position="872"/>
        <end position="962"/>
    </location>
</feature>
<organism evidence="11">
    <name type="scientific">Oppiella nova</name>
    <dbReference type="NCBI Taxonomy" id="334625"/>
    <lineage>
        <taxon>Eukaryota</taxon>
        <taxon>Metazoa</taxon>
        <taxon>Ecdysozoa</taxon>
        <taxon>Arthropoda</taxon>
        <taxon>Chelicerata</taxon>
        <taxon>Arachnida</taxon>
        <taxon>Acari</taxon>
        <taxon>Acariformes</taxon>
        <taxon>Sarcoptiformes</taxon>
        <taxon>Oribatida</taxon>
        <taxon>Brachypylina</taxon>
        <taxon>Oppioidea</taxon>
        <taxon>Oppiidae</taxon>
        <taxon>Oppiella</taxon>
    </lineage>
</organism>
<dbReference type="InterPro" id="IPR003598">
    <property type="entry name" value="Ig_sub2"/>
</dbReference>
<feature type="domain" description="Ig-like" evidence="10">
    <location>
        <begin position="1452"/>
        <end position="1541"/>
    </location>
</feature>
<dbReference type="EMBL" id="CAJPVJ010000022">
    <property type="protein sequence ID" value="CAG2158572.1"/>
    <property type="molecule type" value="Genomic_DNA"/>
</dbReference>
<keyword evidence="12" id="KW-1185">Reference proteome</keyword>
<dbReference type="InterPro" id="IPR013098">
    <property type="entry name" value="Ig_I-set"/>
</dbReference>
<name>A0A7R9L7Y7_9ACAR</name>
<feature type="region of interest" description="Disordered" evidence="9">
    <location>
        <begin position="1"/>
        <end position="126"/>
    </location>
</feature>
<dbReference type="FunFam" id="2.60.40.10:FF:000345">
    <property type="entry name" value="Muscle M-line assembly protein unc-89"/>
    <property type="match status" value="19"/>
</dbReference>
<dbReference type="GO" id="GO:0045214">
    <property type="term" value="P:sarcomere organization"/>
    <property type="evidence" value="ECO:0007669"/>
    <property type="project" value="UniProtKB-ARBA"/>
</dbReference>
<accession>A0A7R9L7Y7</accession>
<dbReference type="GO" id="GO:0005524">
    <property type="term" value="F:ATP binding"/>
    <property type="evidence" value="ECO:0007669"/>
    <property type="project" value="UniProtKB-KW"/>
</dbReference>
<proteinExistence type="inferred from homology"/>
<feature type="domain" description="Ig-like" evidence="10">
    <location>
        <begin position="4262"/>
        <end position="4351"/>
    </location>
</feature>
<feature type="domain" description="Ig-like" evidence="10">
    <location>
        <begin position="1745"/>
        <end position="1836"/>
    </location>
</feature>
<dbReference type="GO" id="GO:0007525">
    <property type="term" value="P:somatic muscle development"/>
    <property type="evidence" value="ECO:0007669"/>
    <property type="project" value="UniProtKB-ARBA"/>
</dbReference>
<keyword evidence="5" id="KW-0547">Nucleotide-binding</keyword>
<keyword evidence="8" id="KW-0393">Immunoglobulin domain</keyword>
<feature type="compositionally biased region" description="Low complexity" evidence="9">
    <location>
        <begin position="24"/>
        <end position="34"/>
    </location>
</feature>
<feature type="domain" description="Ig-like" evidence="10">
    <location>
        <begin position="364"/>
        <end position="452"/>
    </location>
</feature>
<dbReference type="InterPro" id="IPR013783">
    <property type="entry name" value="Ig-like_fold"/>
</dbReference>
<sequence>MPALSSYNSSADSSRHSIGSAYDTSSSRVGTGTSRWDRGSSRLDTLSTRLDTTPARRESDFDTSSAFRTSSGTSRLERTSRYSLQDSSDLDAPASRWGRTTTTTSRFITDTDSDTGPFSRRESRTSRLISDSSLDLDTSSSRYDRTSRILRESIDSEVTPSSRYETRKSSRILTESPEVDTTSRWDRTSTRFGTESPEFESSTTRYDKKSSRLVSVSSDIDEPSTRYDRSSRYTTDYSTELDAGSPKWDTEYSSQYNRWDSAVSRLDRQSSRVSTDSTDLDTGVPGYDSRSTRLDRQTSRTSEAGSESSRSERRSKYESSYGLTQQSDADNESSGLVRTTSGIIRGKALRETTDSEVDSTPSKPKVKKTIKSVSQSEGQTATLECEISGYPTPSVQWLKENKIISNEDRFETRSNGNKHYLIINDLKPEDVGLYTVAATNTLGTSSSSAAINVLPGVSSPTFDSRPTSPGGSFLPRAPKFKVKLKDTELLDGTTVRFELVVRGMPIPTVSFYKDNEPLKEDKRIKILFESKEVFELMIDHITEEDAGLYKCVAINSEGKDETSGRITVTINDCFPNKTEHKDVFPGIEDEPSVDFTKADSLSPRSRSPVFKWFKDGKEFEASERFQVQFDDEEDTITLVFQHVKPEDAGLYTCAASTSSGKISCSAELTVQGLLNQLPRDPIPPTIKLAMADVEVSEGASAMLEAKVAAYPRPQIRWYRGRELIESSERYKFLYEDEESYTLVIKNTKKEDEGMYRVVAINDLGEVDTSAKLTVNVSPRFRRQMRDQSVMTDECLKLEVEIDANPTPDVKWFKDGQQIKEKKGIKILSDTERSVYNLMIEKVKIEDSGNYSCVATNELGQQTSYNIVTVNGPPVFKSKLENVEIVEGQRAELAVTVGGYPKPNVKFTKNEKQVKEDSRVKVTEDKEGSFKLVINESSSLDSGKYKCIASNEWGEETSEAELTIKKSSMKPNFIKKLRDSEAKDGDQQIEFNVQVEGIPKPEIKWFREGLEIKERDGFKYVIDDENQSYTLIIPKVSGESAGSYKCEAHNSEGSAQTSGVLTVNTSPKFIKKLEDISVNEEEEVRLVVKVVGCPTPSVKWFKDETRIETNDRRLRYEEASNEYTLHLSNTSAEDKAVYKVIAENVFGKCDTTGKLNVSLNATKPIFTTKLSDREALENETNIEFSVTTDSQTTKPTIKWFIDETEITESDKRYKLVVDQQKDAYKLVIKSATEESVGQYKCLATNSSGSAETSAKFTVVTKPKFIKGLEDVEANEGETVAMTVKVKGSPEPEVKFLKDGRDVSAEATVVIKKEIDDIYILEIENIRIIMSGEYQCHIKNTAGEAFSKGTVIVNSKPKFVKDLEDKESAASENVVLEVVVTGSPTPEITWFKDGKRVDGTERVILESREEVFKLKLDNASVDDSGVYKCRARNKSGEVDSNVAKVNVNEGDRAPVFVKHIADSKVVVGEDVRFETKVEAKPEPQVVWSKNGVQLKPSNKIEMRETAENTYELVLKDLEVEDSGDILCRAENSKGQATDRARLTVQEPESPTIVSLSDVSVVEESAAKLEANITGTPKPVVNWYKDGEPIADDLVFSEPENDLYWIQHNSVTEELCGKYVCNASNSVGDAQQSVQLSISGRRPKFTRELDDIITMSVGKEKGKLVLGQNAVFEAEVVGIPTPKVQWIKDGVQMVPSDRITINNVEHNYTLEIKTLARNDVAQYVCKAVNPHGEAKSVCLLKFQDTPHPPIVKKELPKTVTVEEGTRMCLVAQVDGEPIPSTQWTKNGEPIKPSDDCKIVDRPDGTTSLIVESVSPQHSGEYAVKAINLKGEVITSTAVSVEPPKRKPSFDKELPKQMILEEKQSLNLTVKVDGQPTPDIKWTKDGSPVKTSSNVVIDQNSDGTQSLRILSAKAEDSGVYMIRATNTGGQTTCSTAVKVSPPQTAPIIDKKLPKRVSIESGEPLELVAKISGEPIPDVKWSKDGVDIKESDNFKVEVKADGTVTLRKESSEPEDKGKYELIANNAKGSVSAVTEVDVKPVQFKDIFINKIPQSLNVFEGQPLLMAAKVEGKPEIEWTKDGKPIKPSSDIKIVTKDDGTIALSIESAKPQHSGHYAVIAKTPKGDVISASDVNVLSGVFKAPKIETQFPKTVDVLEGKPLILTAKVEGQPLGDVKWLKDDVPVKQSDGFKVEINPDGTVSLSVDKARTQDSGRYTLIVENDLGEVRAGTDVDVQKGPIIADKLPETIEVLIGNPFILIAKVDGNPLPKVEWTKDGVPVKATDGVNLEIKPDGTVALSVDKARVEDSGDYVLIAKSLSGDIKSATKVDVQKGPIIVDKLPEYVDVIVGKALSLAAKIIADTKPDISWTKDGVPIQASDSTRFETNPDGSVELNISNAKPIDTGKYAIVAKTASGEAVSCKFRKVMFCGLSGDTSLDTPRDTFSSFVSIFLLTTLLRRLDSSDSTRFETNPDGSVELNISNAKPIDTGKYAIVAKTASGEAVSCSDVDVQSGPIFREQLPESVNVIEGRPVNLFARVDGNPWPQVEWSKDGVLIAANDSTIIKCKPDGAVSLLIESSTPDDTGKYAVIAKSPTGEAVSISDIEVRKGPIIKEKLPQYVNVLEGQPLILTARSEGISIKNVKWAKDGVPIKASDSVRVESKPDGHLALSIDNAQTSDAGKYELIIKTPTEELKTSSDVNVVKSDDKSPQLVTKFPKAIDVIEGKPLTLTVKVDGEPMPEIKWLKDDVPIQTNDCITIDTKPDGTVTLSVDNTRPQDSGKYSVVATNPSGEIRALTDVVVQKGPVIAQKLLESVVVVAGNPLVLLAKVEGLKAPTFQWTKDGVPVKAKDGINIETKPDGIVELSVDKARLQDMGEYRLTVKGTTGDLVTSSKVDVQKGPIIVDKLPEYVDVMIGKPLTLSAKVDGQPIPIVKWLKDGNRIQPSDSMRIETKPDGSVALSIDCIQSGDLGKYTIIAKNCVGEAVSECAVDVQTGPIIRDKLPETLNIIEGHPFELIAKVDGNPMPEVKWTKDGVPVEPMEGIEIRSKPDGTVSLNIDCAQNDDSGRYAVIARSPSGEVLSKSTVDVQKGPIIKEKLPEYVNINEGQPLRLLARVEGQPINDVKWTKNGVPIEAAKGTSFETKPNGDIILDIENTQPSDAGKYVLIISTPNQDLKTMSDVNVIRNNSKEPEILNKFPEVLDVIEGKPLLLSAKIAAEPKPTIQWLKEDIPVVAGKGVKIESKPDGTVTLHIVNAQPQDSGKYTLKVENPFGEAKASSEVDVQKGGPIIACNLPESVDIVVGKPLTLAAKIDGEPKPQVKWTKDGVPLTETEGMTITSKPDGTVELSIDRTKPENTGQYAVVASSPAGEVSSISNVDVLKGPLVLVKLPESLDIIAGKALNLRAKVDAQQSPLIKWTKDGIRVEPDEHIRIDSKPDGTVSLDIDCAQLNDTGKYAVIAKTRDGEDESSSNVFVQKGPVVIEPLPESVSIVEGKPLNLTAKFDGKPMPEVQWFRDNVPIKPTKGLEIKSKPDGTTSLSIGSAQEKDSGEYAVIAKSPSGEVMCLSNIEVKKGPVFKQKLPRAVEVVAGKPLKLVAKIDGLPQQQPVPPIVNWVKDGYPVRFTEKIKFETKPTGLVSLSIASTLPKDTGKYAVIAKTPEGEIVSTSVVAVKNLPVFIDSLPKTLDVVEGKPLKLCAKIENDSIPQIVWTKDGVPIKPSDSGVLIKTKPDGTVSLEILKAQLGDSGQYSVAVKAPEGEIKSSCDVSVQKGLIIIDNLPHSVSVCEGRPLHLSTRIDGKPLPEVTWIKDGVTIKPDSDGFEIRSKPDGTYMLTLGSAKPTDSGEYVMIARNLNEEVVAVTNVDVEKGPVLREKLPEKVNVVEGEPLVLSAKIESETPPEKIIWTKDGVPVKASDAIKLKTRPDGSVCLSIDCAKLSDAGKYAVFAKIGNRGVGSMSVVSVSKAPEEKTPQEEEVPEEDQQLEFRDKLPKSLSVVEGNPLKLVAKIARRGERIPEVKWTKNGVPVEESDRVRREWTPNGTVSLKIDSALLSDAGSYSLSFKTSDGMKSCAVAVQVSPKSTVDRPVFIKGLSRISAEEGKSCRLEGKVSGDIDSINWFRNGEKLSANEHFGFVKESDGTIALLIDSVKSDDSGEYSVDVSNKSGKDESSAVLKVLPKAKEKPIFLEELKPIITNEGNKLVLKAVYKSDLPVTVKWMKDGFDLQSNNRIQISEGTDGTVTLTIGSAQLDDSGKYTISVINDEGRVRSSGAVTVGSKGDNKPLITEGLIPVTLMAGELAKLTVKATGEPIPDIRFIKDGQQVIPNDRVHIKGQAYGKTELVFDEVRPEDEGNYTAVAVNDSGEARSSAPVLVNRSPKFEKPLTDTTGIEGYPAKLETKVDGRPQPDIKWTKDGQTLRPDGTHLKLYAGDDGIHTLLFDKCSPNDSGTYGVIASNEFGKTETSAPFSVKSKTEDMGPDCAPLFIGSLRDVVVNEGQTIDFFAQIKANPIPDIKWYFEGQEIRTSAKIQISFDGSMAQLKITKCETKHKGLYELKISNSLGDSTSKAKADVMGKSGPKFVQKFSDSEVGLSEPLKLVCRVIGFPEPDIEWYCNGNRIEAGIHYSIIREGDVSSLVIVRPTDKMTGAYECRATNICGTDSCKANITFMDTEARGESASFFKKLSDCEVREGKTAKFTACVTGSPKPEIKWFKNGVEFDPLSSTSKYNVEYLRNGLIRFEIYSVEASDLGEYRCHAMNTHGYDNSIAHLKFECKPCLMPSLLLEANQRAIAQLIPELQPFHYALSALCLFVSLIMFMKACGPPELPCDTSLDSISEFIFKCISESCNPTSPATPPK</sequence>
<feature type="domain" description="Ig-like" evidence="10">
    <location>
        <begin position="3179"/>
        <end position="3271"/>
    </location>
</feature>
<dbReference type="Pfam" id="PF07679">
    <property type="entry name" value="I-set"/>
    <property type="match status" value="44"/>
</dbReference>
<dbReference type="SUPFAM" id="SSF48726">
    <property type="entry name" value="Immunoglobulin"/>
    <property type="match status" value="44"/>
</dbReference>
<dbReference type="EMBL" id="OC914847">
    <property type="protein sequence ID" value="CAD7636750.1"/>
    <property type="molecule type" value="Genomic_DNA"/>
</dbReference>
<feature type="compositionally biased region" description="Polar residues" evidence="9">
    <location>
        <begin position="321"/>
        <end position="342"/>
    </location>
</feature>
<dbReference type="FunFam" id="2.60.40.10:FF:000032">
    <property type="entry name" value="palladin isoform X1"/>
    <property type="match status" value="1"/>
</dbReference>
<feature type="domain" description="Ig-like" evidence="10">
    <location>
        <begin position="2232"/>
        <end position="2322"/>
    </location>
</feature>
<feature type="domain" description="Ig-like" evidence="10">
    <location>
        <begin position="970"/>
        <end position="1061"/>
    </location>
</feature>
<dbReference type="InterPro" id="IPR036179">
    <property type="entry name" value="Ig-like_dom_sf"/>
</dbReference>
<evidence type="ECO:0000313" key="11">
    <source>
        <dbReference type="EMBL" id="CAD7636750.1"/>
    </source>
</evidence>
<feature type="domain" description="Ig-like" evidence="10">
    <location>
        <begin position="2327"/>
        <end position="2412"/>
    </location>
</feature>
<dbReference type="PANTHER" id="PTHR47633">
    <property type="entry name" value="IMMUNOGLOBULIN"/>
    <property type="match status" value="1"/>
</dbReference>
<dbReference type="GO" id="GO:0040017">
    <property type="term" value="P:positive regulation of locomotion"/>
    <property type="evidence" value="ECO:0007669"/>
    <property type="project" value="UniProtKB-ARBA"/>
</dbReference>
<evidence type="ECO:0000256" key="1">
    <source>
        <dbReference type="ARBA" id="ARBA00004161"/>
    </source>
</evidence>
<dbReference type="GO" id="GO:0004674">
    <property type="term" value="F:protein serine/threonine kinase activity"/>
    <property type="evidence" value="ECO:0007669"/>
    <property type="project" value="UniProtKB-KW"/>
</dbReference>
<feature type="domain" description="Ig-like" evidence="10">
    <location>
        <begin position="3080"/>
        <end position="3170"/>
    </location>
</feature>
<reference evidence="11" key="1">
    <citation type="submission" date="2020-11" db="EMBL/GenBank/DDBJ databases">
        <authorList>
            <person name="Tran Van P."/>
        </authorList>
    </citation>
    <scope>NUCLEOTIDE SEQUENCE</scope>
</reference>
<dbReference type="FunFam" id="2.60.40.10:FF:000107">
    <property type="entry name" value="Myosin, light chain kinase a"/>
    <property type="match status" value="5"/>
</dbReference>
<dbReference type="Proteomes" id="UP000728032">
    <property type="component" value="Unassembled WGS sequence"/>
</dbReference>
<feature type="domain" description="Ig-like" evidence="10">
    <location>
        <begin position="2700"/>
        <end position="2787"/>
    </location>
</feature>
<feature type="compositionally biased region" description="Acidic residues" evidence="9">
    <location>
        <begin position="3955"/>
        <end position="3964"/>
    </location>
</feature>
<feature type="domain" description="Ig-like" evidence="10">
    <location>
        <begin position="1261"/>
        <end position="1345"/>
    </location>
</feature>
<dbReference type="PROSITE" id="PS50835">
    <property type="entry name" value="IG_LIKE"/>
    <property type="match status" value="43"/>
</dbReference>
<feature type="domain" description="Ig-like" evidence="10">
    <location>
        <begin position="4555"/>
        <end position="4643"/>
    </location>
</feature>
<feature type="domain" description="Ig-like" evidence="10">
    <location>
        <begin position="1640"/>
        <end position="1735"/>
    </location>
</feature>
<comment type="similarity">
    <text evidence="2">Belongs to the protein kinase superfamily. CAMK Ser/Thr protein kinase family.</text>
</comment>
<dbReference type="SMART" id="SM00409">
    <property type="entry name" value="IG"/>
    <property type="match status" value="44"/>
</dbReference>
<dbReference type="GO" id="GO:0060298">
    <property type="term" value="P:positive regulation of sarcomere organization"/>
    <property type="evidence" value="ECO:0007669"/>
    <property type="project" value="UniProtKB-ARBA"/>
</dbReference>
<evidence type="ECO:0000256" key="7">
    <source>
        <dbReference type="ARBA" id="ARBA00023157"/>
    </source>
</evidence>
<comment type="subcellular location">
    <subcellularLocation>
        <location evidence="1">Cytoplasm</location>
        <location evidence="1">Myofibril</location>
        <location evidence="1">Sarcomere</location>
        <location evidence="1">A band</location>
    </subcellularLocation>
</comment>
<feature type="domain" description="Ig-like" evidence="10">
    <location>
        <begin position="1163"/>
        <end position="1256"/>
    </location>
</feature>
<feature type="domain" description="Ig-like" evidence="10">
    <location>
        <begin position="1844"/>
        <end position="1936"/>
    </location>
</feature>
<feature type="domain" description="Ig-like" evidence="10">
    <location>
        <begin position="3660"/>
        <end position="3737"/>
    </location>
</feature>
<dbReference type="FunFam" id="2.60.40.10:FF:000873">
    <property type="entry name" value="Muscle M-line assembly protein unc-89"/>
    <property type="match status" value="1"/>
</dbReference>
<feature type="compositionally biased region" description="Polar residues" evidence="9">
    <location>
        <begin position="3519"/>
        <end position="3528"/>
    </location>
</feature>
<dbReference type="Gene3D" id="2.60.40.10">
    <property type="entry name" value="Immunoglobulins"/>
    <property type="match status" value="44"/>
</dbReference>
<dbReference type="OrthoDB" id="2570713at2759"/>
<feature type="domain" description="Ig-like" evidence="10">
    <location>
        <begin position="4060"/>
        <end position="4155"/>
    </location>
</feature>
<protein>
    <recommendedName>
        <fullName evidence="10">Ig-like domain-containing protein</fullName>
    </recommendedName>
</protein>
<evidence type="ECO:0000256" key="3">
    <source>
        <dbReference type="ARBA" id="ARBA00022490"/>
    </source>
</evidence>
<feature type="domain" description="Ig-like" evidence="10">
    <location>
        <begin position="778"/>
        <end position="868"/>
    </location>
</feature>
<feature type="domain" description="Ig-like" evidence="10">
    <location>
        <begin position="4652"/>
        <end position="4746"/>
    </location>
</feature>
<dbReference type="FunFam" id="2.60.40.10:FF:000145">
    <property type="entry name" value="Myosin light chain kinase, smooth muscle"/>
    <property type="match status" value="1"/>
</dbReference>
<evidence type="ECO:0000313" key="12">
    <source>
        <dbReference type="Proteomes" id="UP000728032"/>
    </source>
</evidence>
<feature type="domain" description="Ig-like" evidence="10">
    <location>
        <begin position="1355"/>
        <end position="1444"/>
    </location>
</feature>
<feature type="compositionally biased region" description="Low complexity" evidence="9">
    <location>
        <begin position="1"/>
        <end position="12"/>
    </location>
</feature>
<feature type="domain" description="Ig-like" evidence="10">
    <location>
        <begin position="478"/>
        <end position="567"/>
    </location>
</feature>
<feature type="domain" description="Ig-like" evidence="10">
    <location>
        <begin position="3953"/>
        <end position="4059"/>
    </location>
</feature>
<evidence type="ECO:0000259" key="10">
    <source>
        <dbReference type="PROSITE" id="PS50835"/>
    </source>
</evidence>
<feature type="domain" description="Ig-like" evidence="10">
    <location>
        <begin position="1548"/>
        <end position="1634"/>
    </location>
</feature>
<feature type="domain" description="Ig-like" evidence="10">
    <location>
        <begin position="4356"/>
        <end position="4446"/>
    </location>
</feature>
<keyword evidence="6" id="KW-0067">ATP-binding</keyword>
<feature type="compositionally biased region" description="Low complexity" evidence="9">
    <location>
        <begin position="95"/>
        <end position="110"/>
    </location>
</feature>
<feature type="domain" description="Ig-like" evidence="10">
    <location>
        <begin position="2137"/>
        <end position="2229"/>
    </location>
</feature>
<feature type="domain" description="Ig-like" evidence="10">
    <location>
        <begin position="684"/>
        <end position="773"/>
    </location>
</feature>
<gene>
    <name evidence="11" type="ORF">ONB1V03_LOCUS396</name>
</gene>
<dbReference type="GO" id="GO:0031430">
    <property type="term" value="C:M band"/>
    <property type="evidence" value="ECO:0007669"/>
    <property type="project" value="UniProtKB-ARBA"/>
</dbReference>
<feature type="domain" description="Ig-like" evidence="10">
    <location>
        <begin position="3465"/>
        <end position="3549"/>
    </location>
</feature>
<feature type="domain" description="Ig-like" evidence="10">
    <location>
        <begin position="3275"/>
        <end position="3359"/>
    </location>
</feature>
<evidence type="ECO:0000256" key="4">
    <source>
        <dbReference type="ARBA" id="ARBA00022737"/>
    </source>
</evidence>
<feature type="region of interest" description="Disordered" evidence="9">
    <location>
        <begin position="154"/>
        <end position="249"/>
    </location>
</feature>